<evidence type="ECO:0000313" key="2">
    <source>
        <dbReference type="EMBL" id="ADI02690.1"/>
    </source>
</evidence>
<sequence length="114" mass="13336">MAARAKSEPVEPKQSLIIPPGNTPPELQALRSKRDAFRANLQYAIKQEEAYREKFDDGDELAELKMLEQRLRVDWYSKKIAEVEQEIQRYYLKRKAEKKETEPEQEKAKKEGAA</sequence>
<dbReference type="Proteomes" id="UP000000378">
    <property type="component" value="Chromosome"/>
</dbReference>
<dbReference type="eggNOG" id="ENOG5033Y96">
    <property type="taxonomic scope" value="Bacteria"/>
</dbReference>
<dbReference type="KEGG" id="slp:Slip_1938"/>
<dbReference type="RefSeq" id="WP_013176092.1">
    <property type="nucleotide sequence ID" value="NC_014220.1"/>
</dbReference>
<feature type="compositionally biased region" description="Basic and acidic residues" evidence="1">
    <location>
        <begin position="97"/>
        <end position="114"/>
    </location>
</feature>
<accession>D7CPR2</accession>
<dbReference type="STRING" id="643648.Slip_1938"/>
<evidence type="ECO:0000313" key="3">
    <source>
        <dbReference type="Proteomes" id="UP000000378"/>
    </source>
</evidence>
<protein>
    <submittedName>
        <fullName evidence="2">Uncharacterized protein</fullName>
    </submittedName>
</protein>
<feature type="region of interest" description="Disordered" evidence="1">
    <location>
        <begin position="93"/>
        <end position="114"/>
    </location>
</feature>
<feature type="compositionally biased region" description="Basic and acidic residues" evidence="1">
    <location>
        <begin position="1"/>
        <end position="11"/>
    </location>
</feature>
<dbReference type="OrthoDB" id="2112025at2"/>
<dbReference type="AlphaFoldDB" id="D7CPR2"/>
<reference evidence="3" key="1">
    <citation type="journal article" date="2010" name="Stand. Genomic Sci.">
        <title>Complete genome sequence of Syntrophothermus lipocalidus type strain (TGB-C1T).</title>
        <authorList>
            <consortium name="US DOE Joint Genome Institute (JGI-PGF)"/>
            <person name="Djao O."/>
            <person name="Zhang X."/>
            <person name="Lucas S."/>
            <person name="Lapidus A."/>
            <person name="Glavina Del Rio T."/>
            <person name="Nolan M."/>
            <person name="Tice H."/>
            <person name="Cheng J."/>
            <person name="Han C."/>
            <person name="Tapia R."/>
            <person name="Goodwin L."/>
            <person name="Pitluck S."/>
            <person name="Liolios K."/>
            <person name="Ivanova N."/>
            <person name="Mavromatis K."/>
            <person name="Mikhailova N."/>
            <person name="Ovchinnikova G."/>
            <person name="Pati A."/>
            <person name="Brambilla E."/>
            <person name="Chen A."/>
            <person name="Palaniappan K."/>
            <person name="Land M."/>
            <person name="Hauser L."/>
            <person name="Chang Y."/>
            <person name="Jeffries C."/>
            <person name="Rohde M."/>
            <person name="Sikorski J."/>
            <person name="Spring S."/>
            <person name="Goker M."/>
            <person name="Detter J."/>
            <person name="Woyke T."/>
            <person name="Bristow J."/>
            <person name="Eisen J."/>
            <person name="Markowitz V."/>
            <person name="Hugenholtz P."/>
            <person name="Kyrpides N."/>
            <person name="Klenk H."/>
        </authorList>
    </citation>
    <scope>NUCLEOTIDE SEQUENCE [LARGE SCALE GENOMIC DNA]</scope>
    <source>
        <strain evidence="3">DSM 12680 / TGB-C1</strain>
    </source>
</reference>
<evidence type="ECO:0000256" key="1">
    <source>
        <dbReference type="SAM" id="MobiDB-lite"/>
    </source>
</evidence>
<gene>
    <name evidence="2" type="ordered locus">Slip_1938</name>
</gene>
<organism evidence="2 3">
    <name type="scientific">Syntrophothermus lipocalidus (strain DSM 12680 / TGB-C1)</name>
    <dbReference type="NCBI Taxonomy" id="643648"/>
    <lineage>
        <taxon>Bacteria</taxon>
        <taxon>Bacillati</taxon>
        <taxon>Bacillota</taxon>
        <taxon>Clostridia</taxon>
        <taxon>Eubacteriales</taxon>
        <taxon>Syntrophomonadaceae</taxon>
        <taxon>Syntrophothermus</taxon>
    </lineage>
</organism>
<keyword evidence="3" id="KW-1185">Reference proteome</keyword>
<dbReference type="HOGENOM" id="CLU_2119929_0_0_9"/>
<proteinExistence type="predicted"/>
<feature type="region of interest" description="Disordered" evidence="1">
    <location>
        <begin position="1"/>
        <end position="23"/>
    </location>
</feature>
<dbReference type="EMBL" id="CP002048">
    <property type="protein sequence ID" value="ADI02690.1"/>
    <property type="molecule type" value="Genomic_DNA"/>
</dbReference>
<reference evidence="2 3" key="2">
    <citation type="journal article" date="2010" name="Stand. Genomic Sci.">
        <title>Complete genome sequence of Syntrophothermus lipocalidus type strain (TGB-C1).</title>
        <authorList>
            <person name="Djao O.D."/>
            <person name="Zhang X."/>
            <person name="Lucas S."/>
            <person name="Lapidus A."/>
            <person name="Del Rio T.G."/>
            <person name="Nolan M."/>
            <person name="Tice H."/>
            <person name="Cheng J.F."/>
            <person name="Han C."/>
            <person name="Tapia R."/>
            <person name="Goodwin L."/>
            <person name="Pitluck S."/>
            <person name="Liolios K."/>
            <person name="Ivanova N."/>
            <person name="Mavromatis K."/>
            <person name="Mikhailova N."/>
            <person name="Ovchinnikova G."/>
            <person name="Pati A."/>
            <person name="Brambilla E."/>
            <person name="Chen A."/>
            <person name="Palaniappan K."/>
            <person name="Land M."/>
            <person name="Hauser L."/>
            <person name="Chang Y.J."/>
            <person name="Jeffries C.D."/>
            <person name="Rohde M."/>
            <person name="Sikorski J."/>
            <person name="Spring S."/>
            <person name="Goker M."/>
            <person name="Detter J.C."/>
            <person name="Woyke T."/>
            <person name="Bristow J."/>
            <person name="Eisen J.A."/>
            <person name="Markowitz V."/>
            <person name="Hugenholtz P."/>
            <person name="Kyrpides N.C."/>
            <person name="Klenk H.P."/>
        </authorList>
    </citation>
    <scope>NUCLEOTIDE SEQUENCE [LARGE SCALE GENOMIC DNA]</scope>
    <source>
        <strain evidence="3">DSM 12680 / TGB-C1</strain>
    </source>
</reference>
<name>D7CPR2_SYNLT</name>